<dbReference type="GO" id="GO:0009982">
    <property type="term" value="F:pseudouridine synthase activity"/>
    <property type="evidence" value="ECO:0007669"/>
    <property type="project" value="InterPro"/>
</dbReference>
<dbReference type="PANTHER" id="PTHR21600">
    <property type="entry name" value="MITOCHONDRIAL RNA PSEUDOURIDINE SYNTHASE"/>
    <property type="match status" value="1"/>
</dbReference>
<dbReference type="InterPro" id="IPR020103">
    <property type="entry name" value="PsdUridine_synth_cat_dom_sf"/>
</dbReference>
<dbReference type="InterPro" id="IPR006145">
    <property type="entry name" value="PsdUridine_synth_RsuA/RluA"/>
</dbReference>
<dbReference type="GO" id="GO:0140098">
    <property type="term" value="F:catalytic activity, acting on RNA"/>
    <property type="evidence" value="ECO:0007669"/>
    <property type="project" value="UniProtKB-ARBA"/>
</dbReference>
<comment type="caution">
    <text evidence="3">The sequence shown here is derived from an EMBL/GenBank/DDBJ whole genome shotgun (WGS) entry which is preliminary data.</text>
</comment>
<reference evidence="3 4" key="1">
    <citation type="journal article" date="2016" name="Nat. Commun.">
        <title>Thousands of microbial genomes shed light on interconnected biogeochemical processes in an aquifer system.</title>
        <authorList>
            <person name="Anantharaman K."/>
            <person name="Brown C.T."/>
            <person name="Hug L.A."/>
            <person name="Sharon I."/>
            <person name="Castelle C.J."/>
            <person name="Probst A.J."/>
            <person name="Thomas B.C."/>
            <person name="Singh A."/>
            <person name="Wilkins M.J."/>
            <person name="Karaoz U."/>
            <person name="Brodie E.L."/>
            <person name="Williams K.H."/>
            <person name="Hubbard S.S."/>
            <person name="Banfield J.F."/>
        </authorList>
    </citation>
    <scope>NUCLEOTIDE SEQUENCE [LARGE SCALE GENOMIC DNA]</scope>
</reference>
<dbReference type="Pfam" id="PF00849">
    <property type="entry name" value="PseudoU_synth_2"/>
    <property type="match status" value="1"/>
</dbReference>
<dbReference type="Proteomes" id="UP000177171">
    <property type="component" value="Unassembled WGS sequence"/>
</dbReference>
<evidence type="ECO:0000259" key="2">
    <source>
        <dbReference type="Pfam" id="PF00849"/>
    </source>
</evidence>
<name>A0A1G2LQM4_9BACT</name>
<dbReference type="InterPro" id="IPR006224">
    <property type="entry name" value="PsdUridine_synth_RluA-like_CS"/>
</dbReference>
<proteinExistence type="inferred from homology"/>
<comment type="similarity">
    <text evidence="1">Belongs to the pseudouridine synthase RluA family.</text>
</comment>
<dbReference type="CDD" id="cd02869">
    <property type="entry name" value="PseudoU_synth_RluA_like"/>
    <property type="match status" value="1"/>
</dbReference>
<dbReference type="PANTHER" id="PTHR21600:SF87">
    <property type="entry name" value="RNA PSEUDOURIDYLATE SYNTHASE DOMAIN-CONTAINING PROTEIN 1"/>
    <property type="match status" value="1"/>
</dbReference>
<dbReference type="InterPro" id="IPR050188">
    <property type="entry name" value="RluA_PseudoU_synthase"/>
</dbReference>
<organism evidence="3 4">
    <name type="scientific">Candidatus Sungbacteria bacterium RIFCSPLOWO2_12_FULL_41_11</name>
    <dbReference type="NCBI Taxonomy" id="1802286"/>
    <lineage>
        <taxon>Bacteria</taxon>
        <taxon>Candidatus Sungiibacteriota</taxon>
    </lineage>
</organism>
<sequence>MNAPGIIYSDKNFIVVNKPAGLLVHPVRSSAQANLEKKDEGGAGLRRSLMNEGRLIQTSNGVNDGGSVKEKTLVDFLLVNFPEIKSVGDPSTSSGQANLRPGIVHRLDRDTSGVMIIARNQKTFEELKKLFSGRKMEKTYLALVCGVPSKRKGAIETPVGRSIRNPAKRGTGRHIKSGREAITYYKVIKNYGKEFSFLEVMPRTGRTHQIRVHLKSIERPVACDRIYGGKNVCCPEFPAGSRRLFLHASSLEFSLPEGKRWKFEADLPEDLQIALDGLTPLEV</sequence>
<dbReference type="GO" id="GO:0003723">
    <property type="term" value="F:RNA binding"/>
    <property type="evidence" value="ECO:0007669"/>
    <property type="project" value="InterPro"/>
</dbReference>
<dbReference type="SUPFAM" id="SSF55120">
    <property type="entry name" value="Pseudouridine synthase"/>
    <property type="match status" value="1"/>
</dbReference>
<dbReference type="GO" id="GO:0000455">
    <property type="term" value="P:enzyme-directed rRNA pseudouridine synthesis"/>
    <property type="evidence" value="ECO:0007669"/>
    <property type="project" value="TreeGrafter"/>
</dbReference>
<evidence type="ECO:0000313" key="4">
    <source>
        <dbReference type="Proteomes" id="UP000177171"/>
    </source>
</evidence>
<gene>
    <name evidence="3" type="ORF">A3G49_04465</name>
</gene>
<evidence type="ECO:0000313" key="3">
    <source>
        <dbReference type="EMBL" id="OHA13834.1"/>
    </source>
</evidence>
<accession>A0A1G2LQM4</accession>
<protein>
    <recommendedName>
        <fullName evidence="2">Pseudouridine synthase RsuA/RluA-like domain-containing protein</fullName>
    </recommendedName>
</protein>
<dbReference type="Gene3D" id="3.30.2350.10">
    <property type="entry name" value="Pseudouridine synthase"/>
    <property type="match status" value="1"/>
</dbReference>
<dbReference type="EMBL" id="MHQY01000016">
    <property type="protein sequence ID" value="OHA13834.1"/>
    <property type="molecule type" value="Genomic_DNA"/>
</dbReference>
<dbReference type="AlphaFoldDB" id="A0A1G2LQM4"/>
<feature type="domain" description="Pseudouridine synthase RsuA/RluA-like" evidence="2">
    <location>
        <begin position="95"/>
        <end position="215"/>
    </location>
</feature>
<dbReference type="PROSITE" id="PS01129">
    <property type="entry name" value="PSI_RLU"/>
    <property type="match status" value="1"/>
</dbReference>
<evidence type="ECO:0000256" key="1">
    <source>
        <dbReference type="ARBA" id="ARBA00010876"/>
    </source>
</evidence>